<proteinExistence type="inferred from homology"/>
<name>A0ABS2FVA0_9FIRM</name>
<evidence type="ECO:0000256" key="2">
    <source>
        <dbReference type="ARBA" id="ARBA00010699"/>
    </source>
</evidence>
<dbReference type="RefSeq" id="WP_204803194.1">
    <property type="nucleotide sequence ID" value="NZ_JACSNX010000004.1"/>
</dbReference>
<evidence type="ECO:0000256" key="4">
    <source>
        <dbReference type="ARBA" id="ARBA00016014"/>
    </source>
</evidence>
<dbReference type="InterPro" id="IPR005794">
    <property type="entry name" value="Fmt"/>
</dbReference>
<dbReference type="InterPro" id="IPR037022">
    <property type="entry name" value="Formyl_trans_C_sf"/>
</dbReference>
<feature type="domain" description="Formyl transferase C-terminal" evidence="10">
    <location>
        <begin position="204"/>
        <end position="300"/>
    </location>
</feature>
<keyword evidence="6 8" id="KW-0648">Protein biosynthesis</keyword>
<dbReference type="InterPro" id="IPR011034">
    <property type="entry name" value="Formyl_transferase-like_C_sf"/>
</dbReference>
<evidence type="ECO:0000313" key="11">
    <source>
        <dbReference type="EMBL" id="MBM6850820.1"/>
    </source>
</evidence>
<dbReference type="InterPro" id="IPR005793">
    <property type="entry name" value="Formyl_trans_C"/>
</dbReference>
<dbReference type="Pfam" id="PF00551">
    <property type="entry name" value="Formyl_trans_N"/>
    <property type="match status" value="1"/>
</dbReference>
<evidence type="ECO:0000256" key="7">
    <source>
        <dbReference type="ARBA" id="ARBA00048558"/>
    </source>
</evidence>
<evidence type="ECO:0000256" key="8">
    <source>
        <dbReference type="HAMAP-Rule" id="MF_00182"/>
    </source>
</evidence>
<sequence>MRILFMGTPDFAVASLRRLVADGHEICGVFSQPDKPKNRGHKLVPTPVKEYALTQNIPVYQPEKLRDGTALELVRSLTPELTVVAAYGRILPEDILEAPKYGSINVHSSLLPKYRGAAPINWAILNGEETTGVTIMYMAKELDAGDIILQKETPIGPNEDAQTLTVRLAELGAEALSEAVTAIGAGTSTRMPQDEGAQTYASMLTKEMSPIDWTRSAREIDCQVRGLIPWPCAACTLAGQRFKVFRTAPGDRTDAAPGTVLSAGKQGIRVACGGGESLYITELQAEGGKRMAAGAYLLGHPLEV</sequence>
<dbReference type="InterPro" id="IPR001555">
    <property type="entry name" value="GART_AS"/>
</dbReference>
<dbReference type="CDD" id="cd08704">
    <property type="entry name" value="Met_tRNA_FMT_C"/>
    <property type="match status" value="1"/>
</dbReference>
<dbReference type="Pfam" id="PF02911">
    <property type="entry name" value="Formyl_trans_C"/>
    <property type="match status" value="1"/>
</dbReference>
<dbReference type="InterPro" id="IPR044135">
    <property type="entry name" value="Met-tRNA-FMT_C"/>
</dbReference>
<keyword evidence="12" id="KW-1185">Reference proteome</keyword>
<dbReference type="EC" id="2.1.2.9" evidence="3 8"/>
<feature type="domain" description="Formyl transferase N-terminal" evidence="9">
    <location>
        <begin position="1"/>
        <end position="180"/>
    </location>
</feature>
<comment type="function">
    <text evidence="1 8">Attaches a formyl group to the free amino group of methionyl-tRNA(fMet). The formyl group appears to play a dual role in the initiator identity of N-formylmethionyl-tRNA by promoting its recognition by IF2 and preventing the misappropriation of this tRNA by the elongation apparatus.</text>
</comment>
<dbReference type="Gene3D" id="3.40.50.170">
    <property type="entry name" value="Formyl transferase, N-terminal domain"/>
    <property type="match status" value="1"/>
</dbReference>
<comment type="caution">
    <text evidence="11">The sequence shown here is derived from an EMBL/GenBank/DDBJ whole genome shotgun (WGS) entry which is preliminary data.</text>
</comment>
<organism evidence="11 12">
    <name type="scientific">Oscillibacter valericigenes</name>
    <dbReference type="NCBI Taxonomy" id="351091"/>
    <lineage>
        <taxon>Bacteria</taxon>
        <taxon>Bacillati</taxon>
        <taxon>Bacillota</taxon>
        <taxon>Clostridia</taxon>
        <taxon>Eubacteriales</taxon>
        <taxon>Oscillospiraceae</taxon>
        <taxon>Oscillibacter</taxon>
    </lineage>
</organism>
<dbReference type="Gene3D" id="3.10.25.10">
    <property type="entry name" value="Formyl transferase, C-terminal domain"/>
    <property type="match status" value="1"/>
</dbReference>
<protein>
    <recommendedName>
        <fullName evidence="4 8">Methionyl-tRNA formyltransferase</fullName>
        <ecNumber evidence="3 8">2.1.2.9</ecNumber>
    </recommendedName>
</protein>
<dbReference type="CDD" id="cd08646">
    <property type="entry name" value="FMT_core_Met-tRNA-FMT_N"/>
    <property type="match status" value="1"/>
</dbReference>
<feature type="binding site" evidence="8">
    <location>
        <begin position="109"/>
        <end position="112"/>
    </location>
    <ligand>
        <name>(6S)-5,6,7,8-tetrahydrofolate</name>
        <dbReference type="ChEBI" id="CHEBI:57453"/>
    </ligand>
</feature>
<dbReference type="HAMAP" id="MF_00182">
    <property type="entry name" value="Formyl_trans"/>
    <property type="match status" value="1"/>
</dbReference>
<reference evidence="11 12" key="1">
    <citation type="journal article" date="2021" name="Sci. Rep.">
        <title>The distribution of antibiotic resistance genes in chicken gut microbiota commensals.</title>
        <authorList>
            <person name="Juricova H."/>
            <person name="Matiasovicova J."/>
            <person name="Kubasova T."/>
            <person name="Cejkova D."/>
            <person name="Rychlik I."/>
        </authorList>
    </citation>
    <scope>NUCLEOTIDE SEQUENCE [LARGE SCALE GENOMIC DNA]</scope>
    <source>
        <strain evidence="11 12">An411</strain>
    </source>
</reference>
<evidence type="ECO:0000256" key="3">
    <source>
        <dbReference type="ARBA" id="ARBA00012261"/>
    </source>
</evidence>
<dbReference type="PROSITE" id="PS00373">
    <property type="entry name" value="GART"/>
    <property type="match status" value="1"/>
</dbReference>
<dbReference type="EMBL" id="JACSNX010000004">
    <property type="protein sequence ID" value="MBM6850820.1"/>
    <property type="molecule type" value="Genomic_DNA"/>
</dbReference>
<evidence type="ECO:0000256" key="1">
    <source>
        <dbReference type="ARBA" id="ARBA00002606"/>
    </source>
</evidence>
<evidence type="ECO:0000256" key="5">
    <source>
        <dbReference type="ARBA" id="ARBA00022679"/>
    </source>
</evidence>
<dbReference type="PANTHER" id="PTHR11138:SF5">
    <property type="entry name" value="METHIONYL-TRNA FORMYLTRANSFERASE, MITOCHONDRIAL"/>
    <property type="match status" value="1"/>
</dbReference>
<evidence type="ECO:0000259" key="9">
    <source>
        <dbReference type="Pfam" id="PF00551"/>
    </source>
</evidence>
<dbReference type="SUPFAM" id="SSF53328">
    <property type="entry name" value="Formyltransferase"/>
    <property type="match status" value="1"/>
</dbReference>
<dbReference type="NCBIfam" id="TIGR00460">
    <property type="entry name" value="fmt"/>
    <property type="match status" value="1"/>
</dbReference>
<gene>
    <name evidence="8" type="primary">fmt</name>
    <name evidence="11" type="ORF">H9X91_05125</name>
</gene>
<evidence type="ECO:0000259" key="10">
    <source>
        <dbReference type="Pfam" id="PF02911"/>
    </source>
</evidence>
<dbReference type="InterPro" id="IPR036477">
    <property type="entry name" value="Formyl_transf_N_sf"/>
</dbReference>
<comment type="similarity">
    <text evidence="2 8">Belongs to the Fmt family.</text>
</comment>
<accession>A0ABS2FVA0</accession>
<evidence type="ECO:0000313" key="12">
    <source>
        <dbReference type="Proteomes" id="UP000719500"/>
    </source>
</evidence>
<dbReference type="SUPFAM" id="SSF50486">
    <property type="entry name" value="FMT C-terminal domain-like"/>
    <property type="match status" value="1"/>
</dbReference>
<dbReference type="InterPro" id="IPR041711">
    <property type="entry name" value="Met-tRNA-FMT_N"/>
</dbReference>
<dbReference type="Proteomes" id="UP000719500">
    <property type="component" value="Unassembled WGS sequence"/>
</dbReference>
<dbReference type="GO" id="GO:0004479">
    <property type="term" value="F:methionyl-tRNA formyltransferase activity"/>
    <property type="evidence" value="ECO:0007669"/>
    <property type="project" value="UniProtKB-EC"/>
</dbReference>
<keyword evidence="5 8" id="KW-0808">Transferase</keyword>
<dbReference type="PANTHER" id="PTHR11138">
    <property type="entry name" value="METHIONYL-TRNA FORMYLTRANSFERASE"/>
    <property type="match status" value="1"/>
</dbReference>
<evidence type="ECO:0000256" key="6">
    <source>
        <dbReference type="ARBA" id="ARBA00022917"/>
    </source>
</evidence>
<comment type="catalytic activity">
    <reaction evidence="7 8">
        <text>L-methionyl-tRNA(fMet) + (6R)-10-formyltetrahydrofolate = N-formyl-L-methionyl-tRNA(fMet) + (6S)-5,6,7,8-tetrahydrofolate + H(+)</text>
        <dbReference type="Rhea" id="RHEA:24380"/>
        <dbReference type="Rhea" id="RHEA-COMP:9952"/>
        <dbReference type="Rhea" id="RHEA-COMP:9953"/>
        <dbReference type="ChEBI" id="CHEBI:15378"/>
        <dbReference type="ChEBI" id="CHEBI:57453"/>
        <dbReference type="ChEBI" id="CHEBI:78530"/>
        <dbReference type="ChEBI" id="CHEBI:78844"/>
        <dbReference type="ChEBI" id="CHEBI:195366"/>
        <dbReference type="EC" id="2.1.2.9"/>
    </reaction>
</comment>
<dbReference type="InterPro" id="IPR002376">
    <property type="entry name" value="Formyl_transf_N"/>
</dbReference>